<sequence>MPDQRVRLRVSYFFEWETIERISQVLDKVQRSKDTLLEESYGHHNSRTSAVRTLEREREHERRGPERGMGIG</sequence>
<name>A0ABS3TI66_9BACT</name>
<keyword evidence="3" id="KW-1185">Reference proteome</keyword>
<feature type="region of interest" description="Disordered" evidence="1">
    <location>
        <begin position="39"/>
        <end position="72"/>
    </location>
</feature>
<gene>
    <name evidence="2" type="ORF">J4D97_22095</name>
</gene>
<dbReference type="Proteomes" id="UP000670527">
    <property type="component" value="Unassembled WGS sequence"/>
</dbReference>
<comment type="caution">
    <text evidence="2">The sequence shown here is derived from an EMBL/GenBank/DDBJ whole genome shotgun (WGS) entry which is preliminary data.</text>
</comment>
<evidence type="ECO:0000256" key="1">
    <source>
        <dbReference type="SAM" id="MobiDB-lite"/>
    </source>
</evidence>
<organism evidence="2 3">
    <name type="scientific">Hymenobacter defluvii</name>
    <dbReference type="NCBI Taxonomy" id="2054411"/>
    <lineage>
        <taxon>Bacteria</taxon>
        <taxon>Pseudomonadati</taxon>
        <taxon>Bacteroidota</taxon>
        <taxon>Cytophagia</taxon>
        <taxon>Cytophagales</taxon>
        <taxon>Hymenobacteraceae</taxon>
        <taxon>Hymenobacter</taxon>
    </lineage>
</organism>
<dbReference type="RefSeq" id="WP_208309489.1">
    <property type="nucleotide sequence ID" value="NZ_JAGETX010000034.1"/>
</dbReference>
<evidence type="ECO:0000313" key="3">
    <source>
        <dbReference type="Proteomes" id="UP000670527"/>
    </source>
</evidence>
<accession>A0ABS3TI66</accession>
<feature type="compositionally biased region" description="Basic and acidic residues" evidence="1">
    <location>
        <begin position="53"/>
        <end position="66"/>
    </location>
</feature>
<evidence type="ECO:0000313" key="2">
    <source>
        <dbReference type="EMBL" id="MBO3273357.1"/>
    </source>
</evidence>
<reference evidence="2 3" key="1">
    <citation type="submission" date="2021-03" db="EMBL/GenBank/DDBJ databases">
        <authorList>
            <person name="Kim M.K."/>
        </authorList>
    </citation>
    <scope>NUCLEOTIDE SEQUENCE [LARGE SCALE GENOMIC DNA]</scope>
    <source>
        <strain evidence="2 3">BT507</strain>
    </source>
</reference>
<proteinExistence type="predicted"/>
<protein>
    <submittedName>
        <fullName evidence="2">Uncharacterized protein</fullName>
    </submittedName>
</protein>
<dbReference type="EMBL" id="JAGETX010000034">
    <property type="protein sequence ID" value="MBO3273357.1"/>
    <property type="molecule type" value="Genomic_DNA"/>
</dbReference>